<protein>
    <submittedName>
        <fullName evidence="3">CD83 protein</fullName>
    </submittedName>
</protein>
<dbReference type="SMART" id="SM00409">
    <property type="entry name" value="IG"/>
    <property type="match status" value="1"/>
</dbReference>
<dbReference type="Proteomes" id="UP000886611">
    <property type="component" value="Unassembled WGS sequence"/>
</dbReference>
<gene>
    <name evidence="3" type="primary">Cd83</name>
    <name evidence="3" type="ORF">GTO96_0009875</name>
</gene>
<keyword evidence="1" id="KW-0472">Membrane</keyword>
<feature type="non-terminal residue" evidence="3">
    <location>
        <position position="1"/>
    </location>
</feature>
<dbReference type="InterPro" id="IPR003599">
    <property type="entry name" value="Ig_sub"/>
</dbReference>
<dbReference type="SUPFAM" id="SSF48726">
    <property type="entry name" value="Immunoglobulin"/>
    <property type="match status" value="1"/>
</dbReference>
<dbReference type="PANTHER" id="PTHR15193">
    <property type="entry name" value="CD83 ANTIGEN"/>
    <property type="match status" value="1"/>
</dbReference>
<evidence type="ECO:0000313" key="3">
    <source>
        <dbReference type="EMBL" id="KAG2465058.1"/>
    </source>
</evidence>
<dbReference type="Pfam" id="PF07686">
    <property type="entry name" value="V-set"/>
    <property type="match status" value="1"/>
</dbReference>
<feature type="domain" description="Ig-like" evidence="2">
    <location>
        <begin position="45"/>
        <end position="149"/>
    </location>
</feature>
<dbReference type="AlphaFoldDB" id="A0A8X8BNX9"/>
<dbReference type="InterPro" id="IPR036179">
    <property type="entry name" value="Ig-like_dom_sf"/>
</dbReference>
<dbReference type="Gene3D" id="2.60.40.10">
    <property type="entry name" value="Immunoglobulins"/>
    <property type="match status" value="1"/>
</dbReference>
<proteinExistence type="predicted"/>
<keyword evidence="4" id="KW-1185">Reference proteome</keyword>
<accession>A0A8X8BNX9</accession>
<dbReference type="EMBL" id="JAATIS010002524">
    <property type="protein sequence ID" value="KAG2465058.1"/>
    <property type="molecule type" value="Genomic_DNA"/>
</dbReference>
<evidence type="ECO:0000259" key="2">
    <source>
        <dbReference type="PROSITE" id="PS50835"/>
    </source>
</evidence>
<dbReference type="InterPro" id="IPR013106">
    <property type="entry name" value="Ig_V-set"/>
</dbReference>
<reference evidence="3 4" key="1">
    <citation type="journal article" date="2021" name="Cell">
        <title>Tracing the genetic footprints of vertebrate landing in non-teleost ray-finned fishes.</title>
        <authorList>
            <person name="Bi X."/>
            <person name="Wang K."/>
            <person name="Yang L."/>
            <person name="Pan H."/>
            <person name="Jiang H."/>
            <person name="Wei Q."/>
            <person name="Fang M."/>
            <person name="Yu H."/>
            <person name="Zhu C."/>
            <person name="Cai Y."/>
            <person name="He Y."/>
            <person name="Gan X."/>
            <person name="Zeng H."/>
            <person name="Yu D."/>
            <person name="Zhu Y."/>
            <person name="Jiang H."/>
            <person name="Qiu Q."/>
            <person name="Yang H."/>
            <person name="Zhang Y.E."/>
            <person name="Wang W."/>
            <person name="Zhu M."/>
            <person name="He S."/>
            <person name="Zhang G."/>
        </authorList>
    </citation>
    <scope>NUCLEOTIDE SEQUENCE [LARGE SCALE GENOMIC DNA]</scope>
    <source>
        <strain evidence="3">Bchr_013</strain>
    </source>
</reference>
<dbReference type="PROSITE" id="PS50835">
    <property type="entry name" value="IG_LIKE"/>
    <property type="match status" value="1"/>
</dbReference>
<name>A0A8X8BNX9_POLSE</name>
<sequence>MSAEAALKKPTVLLSGHSTRMRLKWLIPFFRLSHPPVAGVLSVQPDLVYVTAQCGQDAVLPCTVNSEKSVRYRTVTWYKEIHQNLTGILFCDLKSNVTKRYQLFIREGEIQTMSPYNLVLKNATASDSARYYCHYSAPLGRRNKSSYITLKVLDCPRENKDEIKENLSKKVFYGNSYWDCILVSLLIIISLVICFLCWKCLETVLREGLEERRVQIKQKLKDIQMKANLSLLQKSTISAGAPEPSVNNALVS</sequence>
<feature type="transmembrane region" description="Helical" evidence="1">
    <location>
        <begin position="176"/>
        <end position="198"/>
    </location>
</feature>
<dbReference type="InterPro" id="IPR013783">
    <property type="entry name" value="Ig-like_fold"/>
</dbReference>
<comment type="caution">
    <text evidence="3">The sequence shown here is derived from an EMBL/GenBank/DDBJ whole genome shotgun (WGS) entry which is preliminary data.</text>
</comment>
<organism evidence="3 4">
    <name type="scientific">Polypterus senegalus</name>
    <name type="common">Senegal bichir</name>
    <dbReference type="NCBI Taxonomy" id="55291"/>
    <lineage>
        <taxon>Eukaryota</taxon>
        <taxon>Metazoa</taxon>
        <taxon>Chordata</taxon>
        <taxon>Craniata</taxon>
        <taxon>Vertebrata</taxon>
        <taxon>Euteleostomi</taxon>
        <taxon>Actinopterygii</taxon>
        <taxon>Polypteriformes</taxon>
        <taxon>Polypteridae</taxon>
        <taxon>Polypterus</taxon>
    </lineage>
</organism>
<evidence type="ECO:0000313" key="4">
    <source>
        <dbReference type="Proteomes" id="UP000886611"/>
    </source>
</evidence>
<keyword evidence="1" id="KW-1133">Transmembrane helix</keyword>
<dbReference type="PANTHER" id="PTHR15193:SF1">
    <property type="entry name" value="CD83 ANTIGEN"/>
    <property type="match status" value="1"/>
</dbReference>
<dbReference type="InterPro" id="IPR007110">
    <property type="entry name" value="Ig-like_dom"/>
</dbReference>
<feature type="non-terminal residue" evidence="3">
    <location>
        <position position="252"/>
    </location>
</feature>
<evidence type="ECO:0000256" key="1">
    <source>
        <dbReference type="SAM" id="Phobius"/>
    </source>
</evidence>
<keyword evidence="1" id="KW-0812">Transmembrane</keyword>